<keyword evidence="5" id="KW-1015">Disulfide bond</keyword>
<keyword evidence="2" id="KW-0336">GPI-anchor</keyword>
<evidence type="ECO:0000256" key="1">
    <source>
        <dbReference type="ARBA" id="ARBA00004589"/>
    </source>
</evidence>
<dbReference type="InterPro" id="IPR041846">
    <property type="entry name" value="ENL_dom"/>
</dbReference>
<evidence type="ECO:0000256" key="3">
    <source>
        <dbReference type="ARBA" id="ARBA00022729"/>
    </source>
</evidence>
<keyword evidence="16" id="KW-1267">Proteomics identification</keyword>
<evidence type="ECO:0000313" key="13">
    <source>
        <dbReference type="EMBL" id="PWZ17546.1"/>
    </source>
</evidence>
<comment type="similarity">
    <text evidence="8">Belongs to the early nodulin-like (ENODL) family.</text>
</comment>
<keyword evidence="15" id="KW-1185">Reference proteome</keyword>
<dbReference type="FunFam" id="2.60.40.420:FF:000010">
    <property type="entry name" value="Early nodulin-like protein 1"/>
    <property type="match status" value="1"/>
</dbReference>
<protein>
    <submittedName>
        <fullName evidence="13">Early nodulin-like protein 1</fullName>
    </submittedName>
</protein>
<dbReference type="PANTHER" id="PTHR33021:SF170">
    <property type="entry name" value="OS06G0286228 PROTEIN"/>
    <property type="match status" value="1"/>
</dbReference>
<evidence type="ECO:0000256" key="8">
    <source>
        <dbReference type="ARBA" id="ARBA00035011"/>
    </source>
</evidence>
<feature type="chain" id="PRO_5044594333" evidence="11">
    <location>
        <begin position="27"/>
        <end position="232"/>
    </location>
</feature>
<evidence type="ECO:0000313" key="15">
    <source>
        <dbReference type="Proteomes" id="UP000007305"/>
    </source>
</evidence>
<evidence type="ECO:0000256" key="2">
    <source>
        <dbReference type="ARBA" id="ARBA00022622"/>
    </source>
</evidence>
<dbReference type="KEGG" id="zma:103631384"/>
<evidence type="ECO:0000256" key="5">
    <source>
        <dbReference type="ARBA" id="ARBA00023157"/>
    </source>
</evidence>
<proteinExistence type="evidence at protein level"/>
<feature type="region of interest" description="Disordered" evidence="10">
    <location>
        <begin position="137"/>
        <end position="214"/>
    </location>
</feature>
<evidence type="ECO:0000313" key="14">
    <source>
        <dbReference type="EnsemblPlants" id="Zm00001eb280890_P001"/>
    </source>
</evidence>
<accession>A0A804UB48</accession>
<dbReference type="Gene3D" id="2.60.40.420">
    <property type="entry name" value="Cupredoxins - blue copper proteins"/>
    <property type="match status" value="1"/>
</dbReference>
<feature type="compositionally biased region" description="Low complexity" evidence="10">
    <location>
        <begin position="145"/>
        <end position="154"/>
    </location>
</feature>
<dbReference type="SUPFAM" id="SSF49503">
    <property type="entry name" value="Cupredoxins"/>
    <property type="match status" value="1"/>
</dbReference>
<gene>
    <name evidence="13" type="primary">At2g25060_3</name>
    <name evidence="14" type="synonym">LOC103631384</name>
    <name evidence="13" type="ORF">Zm00014a_001307</name>
</gene>
<comment type="subcellular location">
    <subcellularLocation>
        <location evidence="9">Endomembrane system</location>
        <topology evidence="9">Lipid-anchor</topology>
    </subcellularLocation>
    <subcellularLocation>
        <location evidence="1">Membrane</location>
        <topology evidence="1">Lipid-anchor</topology>
        <topology evidence="1">GPI-anchor</topology>
    </subcellularLocation>
</comment>
<dbReference type="InterPro" id="IPR003245">
    <property type="entry name" value="Phytocyanin_dom"/>
</dbReference>
<dbReference type="EnsemblPlants" id="Zm00001eb280890_T001">
    <property type="protein sequence ID" value="Zm00001eb280890_P001"/>
    <property type="gene ID" value="Zm00001eb280890"/>
</dbReference>
<evidence type="ECO:0000256" key="9">
    <source>
        <dbReference type="ARBA" id="ARBA00037868"/>
    </source>
</evidence>
<organism evidence="13">
    <name type="scientific">Zea mays</name>
    <name type="common">Maize</name>
    <dbReference type="NCBI Taxonomy" id="4577"/>
    <lineage>
        <taxon>Eukaryota</taxon>
        <taxon>Viridiplantae</taxon>
        <taxon>Streptophyta</taxon>
        <taxon>Embryophyta</taxon>
        <taxon>Tracheophyta</taxon>
        <taxon>Spermatophyta</taxon>
        <taxon>Magnoliopsida</taxon>
        <taxon>Liliopsida</taxon>
        <taxon>Poales</taxon>
        <taxon>Poaceae</taxon>
        <taxon>PACMAD clade</taxon>
        <taxon>Panicoideae</taxon>
        <taxon>Andropogonodae</taxon>
        <taxon>Andropogoneae</taxon>
        <taxon>Tripsacinae</taxon>
        <taxon>Zea</taxon>
    </lineage>
</organism>
<evidence type="ECO:0000256" key="11">
    <source>
        <dbReference type="SAM" id="SignalP"/>
    </source>
</evidence>
<dbReference type="OrthoDB" id="959565at2759"/>
<evidence type="ECO:0000259" key="12">
    <source>
        <dbReference type="PROSITE" id="PS51485"/>
    </source>
</evidence>
<dbReference type="CDD" id="cd11019">
    <property type="entry name" value="OsENODL1_like"/>
    <property type="match status" value="1"/>
</dbReference>
<dbReference type="GO" id="GO:0009055">
    <property type="term" value="F:electron transfer activity"/>
    <property type="evidence" value="ECO:0007669"/>
    <property type="project" value="InterPro"/>
</dbReference>
<evidence type="ECO:0000256" key="7">
    <source>
        <dbReference type="ARBA" id="ARBA00023288"/>
    </source>
</evidence>
<dbReference type="InterPro" id="IPR039391">
    <property type="entry name" value="Phytocyanin-like"/>
</dbReference>
<feature type="signal peptide" evidence="11">
    <location>
        <begin position="1"/>
        <end position="26"/>
    </location>
</feature>
<reference evidence="15" key="1">
    <citation type="journal article" date="2009" name="Science">
        <title>The B73 maize genome: complexity, diversity, and dynamics.</title>
        <authorList>
            <person name="Schnable P.S."/>
            <person name="Ware D."/>
            <person name="Fulton R.S."/>
            <person name="Stein J.C."/>
            <person name="Wei F."/>
            <person name="Pasternak S."/>
            <person name="Liang C."/>
            <person name="Zhang J."/>
            <person name="Fulton L."/>
            <person name="Graves T.A."/>
            <person name="Minx P."/>
            <person name="Reily A.D."/>
            <person name="Courtney L."/>
            <person name="Kruchowski S.S."/>
            <person name="Tomlinson C."/>
            <person name="Strong C."/>
            <person name="Delehaunty K."/>
            <person name="Fronick C."/>
            <person name="Courtney B."/>
            <person name="Rock S.M."/>
            <person name="Belter E."/>
            <person name="Du F."/>
            <person name="Kim K."/>
            <person name="Abbott R.M."/>
            <person name="Cotton M."/>
            <person name="Levy A."/>
            <person name="Marchetto P."/>
            <person name="Ochoa K."/>
            <person name="Jackson S.M."/>
            <person name="Gillam B."/>
            <person name="Chen W."/>
            <person name="Yan L."/>
            <person name="Higginbotham J."/>
            <person name="Cardenas M."/>
            <person name="Waligorski J."/>
            <person name="Applebaum E."/>
            <person name="Phelps L."/>
            <person name="Falcone J."/>
            <person name="Kanchi K."/>
            <person name="Thane T."/>
            <person name="Scimone A."/>
            <person name="Thane N."/>
            <person name="Henke J."/>
            <person name="Wang T."/>
            <person name="Ruppert J."/>
            <person name="Shah N."/>
            <person name="Rotter K."/>
            <person name="Hodges J."/>
            <person name="Ingenthron E."/>
            <person name="Cordes M."/>
            <person name="Kohlberg S."/>
            <person name="Sgro J."/>
            <person name="Delgado B."/>
            <person name="Mead K."/>
            <person name="Chinwalla A."/>
            <person name="Leonard S."/>
            <person name="Crouse K."/>
            <person name="Collura K."/>
            <person name="Kudrna D."/>
            <person name="Currie J."/>
            <person name="He R."/>
            <person name="Angelova A."/>
            <person name="Rajasekar S."/>
            <person name="Mueller T."/>
            <person name="Lomeli R."/>
            <person name="Scara G."/>
            <person name="Ko A."/>
            <person name="Delaney K."/>
            <person name="Wissotski M."/>
            <person name="Lopez G."/>
            <person name="Campos D."/>
            <person name="Braidotti M."/>
            <person name="Ashley E."/>
            <person name="Golser W."/>
            <person name="Kim H."/>
            <person name="Lee S."/>
            <person name="Lin J."/>
            <person name="Dujmic Z."/>
            <person name="Kim W."/>
            <person name="Talag J."/>
            <person name="Zuccolo A."/>
            <person name="Fan C."/>
            <person name="Sebastian A."/>
            <person name="Kramer M."/>
            <person name="Spiegel L."/>
            <person name="Nascimento L."/>
            <person name="Zutavern T."/>
            <person name="Miller B."/>
            <person name="Ambroise C."/>
            <person name="Muller S."/>
            <person name="Spooner W."/>
            <person name="Narechania A."/>
            <person name="Ren L."/>
            <person name="Wei S."/>
            <person name="Kumari S."/>
            <person name="Faga B."/>
            <person name="Levy M.J."/>
            <person name="McMahan L."/>
            <person name="Van Buren P."/>
            <person name="Vaughn M.W."/>
            <person name="Ying K."/>
            <person name="Yeh C.-T."/>
            <person name="Emrich S.J."/>
            <person name="Jia Y."/>
            <person name="Kalyanaraman A."/>
            <person name="Hsia A.-P."/>
            <person name="Barbazuk W.B."/>
            <person name="Baucom R.S."/>
            <person name="Brutnell T.P."/>
            <person name="Carpita N.C."/>
            <person name="Chaparro C."/>
            <person name="Chia J.-M."/>
            <person name="Deragon J.-M."/>
            <person name="Estill J.C."/>
            <person name="Fu Y."/>
            <person name="Jeddeloh J.A."/>
            <person name="Han Y."/>
            <person name="Lee H."/>
            <person name="Li P."/>
            <person name="Lisch D.R."/>
            <person name="Liu S."/>
            <person name="Liu Z."/>
            <person name="Nagel D.H."/>
            <person name="McCann M.C."/>
            <person name="SanMiguel P."/>
            <person name="Myers A.M."/>
            <person name="Nettleton D."/>
            <person name="Nguyen J."/>
            <person name="Penning B.W."/>
            <person name="Ponnala L."/>
            <person name="Schneider K.L."/>
            <person name="Schwartz D.C."/>
            <person name="Sharma A."/>
            <person name="Soderlund C."/>
            <person name="Springer N.M."/>
            <person name="Sun Q."/>
            <person name="Wang H."/>
            <person name="Waterman M."/>
            <person name="Westerman R."/>
            <person name="Wolfgruber T.K."/>
            <person name="Yang L."/>
            <person name="Yu Y."/>
            <person name="Zhang L."/>
            <person name="Zhou S."/>
            <person name="Zhu Q."/>
            <person name="Bennetzen J.L."/>
            <person name="Dawe R.K."/>
            <person name="Jiang J."/>
            <person name="Jiang N."/>
            <person name="Presting G.G."/>
            <person name="Wessler S.R."/>
            <person name="Aluru S."/>
            <person name="Martienssen R.A."/>
            <person name="Clifton S.W."/>
            <person name="McCombie W.R."/>
            <person name="Wing R.A."/>
            <person name="Wilson R.K."/>
        </authorList>
    </citation>
    <scope>NUCLEOTIDE SEQUENCE [LARGE SCALE GENOMIC DNA]</scope>
    <source>
        <strain evidence="15">cv. B73</strain>
    </source>
</reference>
<evidence type="ECO:0007829" key="16">
    <source>
        <dbReference type="PeptideAtlas" id="A0A3L6E9E7"/>
    </source>
</evidence>
<dbReference type="InterPro" id="IPR008972">
    <property type="entry name" value="Cupredoxin"/>
</dbReference>
<feature type="domain" description="Phytocyanin" evidence="12">
    <location>
        <begin position="31"/>
        <end position="135"/>
    </location>
</feature>
<evidence type="ECO:0000256" key="4">
    <source>
        <dbReference type="ARBA" id="ARBA00023136"/>
    </source>
</evidence>
<dbReference type="AlphaFoldDB" id="A0A3L6E9E7"/>
<keyword evidence="6" id="KW-0325">Glycoprotein</keyword>
<dbReference type="ExpressionAtlas" id="A0A3L6E9E7">
    <property type="expression patterns" value="baseline"/>
</dbReference>
<dbReference type="GO" id="GO:0005886">
    <property type="term" value="C:plasma membrane"/>
    <property type="evidence" value="ECO:0000318"/>
    <property type="project" value="GO_Central"/>
</dbReference>
<reference evidence="14" key="3">
    <citation type="submission" date="2019-07" db="EMBL/GenBank/DDBJ databases">
        <authorList>
            <person name="Seetharam A."/>
            <person name="Woodhouse M."/>
            <person name="Cannon E."/>
        </authorList>
    </citation>
    <scope>NUCLEOTIDE SEQUENCE [LARGE SCALE GENOMIC DNA]</scope>
    <source>
        <strain evidence="14">cv. B73</strain>
    </source>
</reference>
<keyword evidence="7" id="KW-0449">Lipoprotein</keyword>
<keyword evidence="4" id="KW-0472">Membrane</keyword>
<dbReference type="Gramene" id="Zm00001eb280890_T001">
    <property type="protein sequence ID" value="Zm00001eb280890_P001"/>
    <property type="gene ID" value="Zm00001eb280890"/>
</dbReference>
<dbReference type="EMBL" id="NCVQ01000007">
    <property type="protein sequence ID" value="PWZ17546.1"/>
    <property type="molecule type" value="Genomic_DNA"/>
</dbReference>
<accession>A0A3L6E9E7</accession>
<dbReference type="GeneID" id="103631384"/>
<name>A0A3L6E9E7_MAIZE</name>
<dbReference type="Proteomes" id="UP000007305">
    <property type="component" value="Chromosome 6"/>
</dbReference>
<dbReference type="Proteomes" id="UP000251960">
    <property type="component" value="Chromosome 6"/>
</dbReference>
<dbReference type="PANTHER" id="PTHR33021">
    <property type="entry name" value="BLUE COPPER PROTEIN"/>
    <property type="match status" value="1"/>
</dbReference>
<dbReference type="RefSeq" id="XP_008650528.1">
    <property type="nucleotide sequence ID" value="XM_008652306.1"/>
</dbReference>
<dbReference type="PROSITE" id="PS51485">
    <property type="entry name" value="PHYTOCYANIN"/>
    <property type="match status" value="1"/>
</dbReference>
<evidence type="ECO:0000256" key="10">
    <source>
        <dbReference type="SAM" id="MobiDB-lite"/>
    </source>
</evidence>
<dbReference type="Pfam" id="PF02298">
    <property type="entry name" value="Cu_bind_like"/>
    <property type="match status" value="1"/>
</dbReference>
<sequence>MAGAAFRAVVFSLLGAATFFVGSSSASWHAQVFVVGGEPRGWRKPTAPNEESYNHWAARNRFHVGDFLHFKYEKNDSVLVVTRGDYQLCAADKPTLRFEGGDTRFHLNHSGYCYFISGAPGHCDAGQRMTLRAMVPQQQDGGNNPAAPARAPAAMSPGGEDDEGGTFEPPGARSSTPGSDAGSRPPPHVAAGADGNKTSAAGSMHDASSPPSLRGHRVLGIALAALLMFLPA</sequence>
<keyword evidence="3 11" id="KW-0732">Signal</keyword>
<evidence type="ECO:0000256" key="6">
    <source>
        <dbReference type="ARBA" id="ARBA00023180"/>
    </source>
</evidence>
<dbReference type="GO" id="GO:0012505">
    <property type="term" value="C:endomembrane system"/>
    <property type="evidence" value="ECO:0007669"/>
    <property type="project" value="UniProtKB-SubCell"/>
</dbReference>
<reference evidence="14" key="4">
    <citation type="submission" date="2021-05" db="UniProtKB">
        <authorList>
            <consortium name="EnsemblPlants"/>
        </authorList>
    </citation>
    <scope>IDENTIFICATION</scope>
    <source>
        <strain evidence="14">cv. B73</strain>
    </source>
</reference>
<dbReference type="GO" id="GO:0098552">
    <property type="term" value="C:side of membrane"/>
    <property type="evidence" value="ECO:0007669"/>
    <property type="project" value="UniProtKB-KW"/>
</dbReference>
<reference evidence="13" key="2">
    <citation type="journal article" date="2018" name="Nat. Genet.">
        <title>Extensive intraspecific gene order and gene structural variations between Mo17 and other maize genomes.</title>
        <authorList>
            <person name="Sun S."/>
            <person name="Zhou Y."/>
            <person name="Chen J."/>
            <person name="Shi J."/>
            <person name="Zhao H."/>
            <person name="Zhao H."/>
            <person name="Song W."/>
            <person name="Zhang M."/>
            <person name="Cui Y."/>
            <person name="Dong X."/>
            <person name="Liu H."/>
            <person name="Ma X."/>
            <person name="Jiao Y."/>
            <person name="Wang B."/>
            <person name="Wei X."/>
            <person name="Stein J.C."/>
            <person name="Glaubitz J.C."/>
            <person name="Lu F."/>
            <person name="Yu G."/>
            <person name="Liang C."/>
            <person name="Fengler K."/>
            <person name="Li B."/>
            <person name="Rafalski A."/>
            <person name="Schnable P.S."/>
            <person name="Ware D.H."/>
            <person name="Buckler E.S."/>
            <person name="Lai J."/>
        </authorList>
    </citation>
    <scope>NUCLEOTIDE SEQUENCE [LARGE SCALE GENOMIC DNA]</scope>
    <source>
        <tissue evidence="13">Seedling</tissue>
    </source>
</reference>